<sequence>MHPHRKATLIARLPMSLKGNVSFDVNPTKGDLNSTPIIDSDSKLIVHLLKPSQQNTNTPSSKVDNPTCHTLVQILSASESTKTCNMAPRCVSLGESTIQKTRFKPKKDVRFVDKSNSTSPRVLRSRTKAIAIARAMAVSKDKV</sequence>
<accession>A0A167QRR6</accession>
<dbReference type="Proteomes" id="UP000077315">
    <property type="component" value="Unassembled WGS sequence"/>
</dbReference>
<proteinExistence type="predicted"/>
<dbReference type="VEuPathDB" id="FungiDB:PHYBLDRAFT_163197"/>
<dbReference type="RefSeq" id="XP_018298198.1">
    <property type="nucleotide sequence ID" value="XM_018434752.1"/>
</dbReference>
<name>A0A167QRR6_PHYB8</name>
<organism evidence="1 2">
    <name type="scientific">Phycomyces blakesleeanus (strain ATCC 8743b / DSM 1359 / FGSC 10004 / NBRC 33097 / NRRL 1555)</name>
    <dbReference type="NCBI Taxonomy" id="763407"/>
    <lineage>
        <taxon>Eukaryota</taxon>
        <taxon>Fungi</taxon>
        <taxon>Fungi incertae sedis</taxon>
        <taxon>Mucoromycota</taxon>
        <taxon>Mucoromycotina</taxon>
        <taxon>Mucoromycetes</taxon>
        <taxon>Mucorales</taxon>
        <taxon>Phycomycetaceae</taxon>
        <taxon>Phycomyces</taxon>
    </lineage>
</organism>
<keyword evidence="2" id="KW-1185">Reference proteome</keyword>
<protein>
    <submittedName>
        <fullName evidence="1">Uncharacterized protein</fullName>
    </submittedName>
</protein>
<dbReference type="InParanoid" id="A0A167QRR6"/>
<dbReference type="GeneID" id="28995658"/>
<dbReference type="EMBL" id="KV440972">
    <property type="protein sequence ID" value="OAD80158.1"/>
    <property type="molecule type" value="Genomic_DNA"/>
</dbReference>
<evidence type="ECO:0000313" key="2">
    <source>
        <dbReference type="Proteomes" id="UP000077315"/>
    </source>
</evidence>
<gene>
    <name evidence="1" type="ORF">PHYBLDRAFT_163197</name>
</gene>
<dbReference type="AlphaFoldDB" id="A0A167QRR6"/>
<reference evidence="2" key="1">
    <citation type="submission" date="2015-06" db="EMBL/GenBank/DDBJ databases">
        <title>Expansion of signal transduction pathways in fungi by whole-genome duplication.</title>
        <authorList>
            <consortium name="DOE Joint Genome Institute"/>
            <person name="Corrochano L.M."/>
            <person name="Kuo A."/>
            <person name="Marcet-Houben M."/>
            <person name="Polaino S."/>
            <person name="Salamov A."/>
            <person name="Villalobos J.M."/>
            <person name="Alvarez M.I."/>
            <person name="Avalos J."/>
            <person name="Benito E.P."/>
            <person name="Benoit I."/>
            <person name="Burger G."/>
            <person name="Camino L.P."/>
            <person name="Canovas D."/>
            <person name="Cerda-Olmedo E."/>
            <person name="Cheng J.-F."/>
            <person name="Dominguez A."/>
            <person name="Elias M."/>
            <person name="Eslava A.P."/>
            <person name="Glaser F."/>
            <person name="Grimwood J."/>
            <person name="Gutierrez G."/>
            <person name="Heitman J."/>
            <person name="Henrissat B."/>
            <person name="Iturriaga E.A."/>
            <person name="Lang B.F."/>
            <person name="Lavin J.L."/>
            <person name="Lee S."/>
            <person name="Li W."/>
            <person name="Lindquist E."/>
            <person name="Lopez-Garcia S."/>
            <person name="Luque E.M."/>
            <person name="Marcos A.T."/>
            <person name="Martin J."/>
            <person name="McCluskey K."/>
            <person name="Medina H.R."/>
            <person name="Miralles-Duran A."/>
            <person name="Miyazaki A."/>
            <person name="Munoz-Torres E."/>
            <person name="Oguiza J.A."/>
            <person name="Ohm R."/>
            <person name="Olmedo M."/>
            <person name="Orejas M."/>
            <person name="Ortiz-Castellanos L."/>
            <person name="Pisabarro A.G."/>
            <person name="Rodriguez-Romero J."/>
            <person name="Ruiz-Herrera J."/>
            <person name="Ruiz-Vazquez R."/>
            <person name="Sanz C."/>
            <person name="Schackwitz W."/>
            <person name="Schmutz J."/>
            <person name="Shahriari M."/>
            <person name="Shelest E."/>
            <person name="Silva-Franco F."/>
            <person name="Soanes D."/>
            <person name="Syed K."/>
            <person name="Tagua V.G."/>
            <person name="Talbot N.J."/>
            <person name="Thon M."/>
            <person name="De vries R.P."/>
            <person name="Wiebenga A."/>
            <person name="Yadav J.S."/>
            <person name="Braun E.L."/>
            <person name="Baker S."/>
            <person name="Garre V."/>
            <person name="Horwitz B."/>
            <person name="Torres-Martinez S."/>
            <person name="Idnurm A."/>
            <person name="Herrera-Estrella A."/>
            <person name="Gabaldon T."/>
            <person name="Grigoriev I.V."/>
        </authorList>
    </citation>
    <scope>NUCLEOTIDE SEQUENCE [LARGE SCALE GENOMIC DNA]</scope>
    <source>
        <strain evidence="2">NRRL 1555(-)</strain>
    </source>
</reference>
<evidence type="ECO:0000313" key="1">
    <source>
        <dbReference type="EMBL" id="OAD80158.1"/>
    </source>
</evidence>